<dbReference type="EC" id="1.3.-.-" evidence="11"/>
<evidence type="ECO:0000313" key="13">
    <source>
        <dbReference type="EMBL" id="NKZ18627.1"/>
    </source>
</evidence>
<dbReference type="PANTHER" id="PTHR48109:SF1">
    <property type="entry name" value="DIHYDROOROTATE DEHYDROGENASE (FUMARATE)"/>
    <property type="match status" value="1"/>
</dbReference>
<dbReference type="HAMAP" id="MF_00224">
    <property type="entry name" value="DHO_dh_type1"/>
    <property type="match status" value="1"/>
</dbReference>
<name>A0A846ZA56_9LACO</name>
<dbReference type="GO" id="GO:0044205">
    <property type="term" value="P:'de novo' UMP biosynthetic process"/>
    <property type="evidence" value="ECO:0007669"/>
    <property type="project" value="UniProtKB-UniRule"/>
</dbReference>
<comment type="function">
    <text evidence="11">Catalyzes the conversion of dihydroorotate to orotate.</text>
</comment>
<evidence type="ECO:0000256" key="9">
    <source>
        <dbReference type="ARBA" id="ARBA00022975"/>
    </source>
</evidence>
<keyword evidence="10 11" id="KW-0560">Oxidoreductase</keyword>
<dbReference type="Proteomes" id="UP000590460">
    <property type="component" value="Unassembled WGS sequence"/>
</dbReference>
<keyword evidence="9 11" id="KW-0665">Pyrimidine biosynthesis</keyword>
<feature type="binding site" evidence="11">
    <location>
        <position position="194"/>
    </location>
    <ligand>
        <name>FMN</name>
        <dbReference type="ChEBI" id="CHEBI:58210"/>
    </ligand>
</feature>
<comment type="caution">
    <text evidence="13">The sequence shown here is derived from an EMBL/GenBank/DDBJ whole genome shotgun (WGS) entry which is preliminary data.</text>
</comment>
<dbReference type="RefSeq" id="WP_168676939.1">
    <property type="nucleotide sequence ID" value="NZ_BPKV01000007.1"/>
</dbReference>
<comment type="similarity">
    <text evidence="4 11">Belongs to the dihydroorotate dehydrogenase family. Type 1 subfamily.</text>
</comment>
<comment type="catalytic activity">
    <reaction evidence="11">
        <text>(S)-dihydroorotate + A = orotate + AH2</text>
        <dbReference type="Rhea" id="RHEA:18073"/>
        <dbReference type="ChEBI" id="CHEBI:13193"/>
        <dbReference type="ChEBI" id="CHEBI:17499"/>
        <dbReference type="ChEBI" id="CHEBI:30839"/>
        <dbReference type="ChEBI" id="CHEBI:30864"/>
    </reaction>
</comment>
<dbReference type="UniPathway" id="UPA00070"/>
<dbReference type="PIRSF" id="PIRSF000164">
    <property type="entry name" value="DHO_oxidase"/>
    <property type="match status" value="1"/>
</dbReference>
<comment type="pathway">
    <text evidence="3 11">Pyrimidine metabolism; UMP biosynthesis via de novo pathway.</text>
</comment>
<dbReference type="AlphaFoldDB" id="A0A846ZA56"/>
<dbReference type="InterPro" id="IPR013785">
    <property type="entry name" value="Aldolase_TIM"/>
</dbReference>
<dbReference type="CDD" id="cd04740">
    <property type="entry name" value="DHOD_1B_like"/>
    <property type="match status" value="1"/>
</dbReference>
<keyword evidence="8 11" id="KW-0288">FMN</keyword>
<feature type="binding site" evidence="11">
    <location>
        <position position="168"/>
    </location>
    <ligand>
        <name>FMN</name>
        <dbReference type="ChEBI" id="CHEBI:58210"/>
    </ligand>
</feature>
<evidence type="ECO:0000313" key="14">
    <source>
        <dbReference type="Proteomes" id="UP000590460"/>
    </source>
</evidence>
<dbReference type="InterPro" id="IPR005720">
    <property type="entry name" value="Dihydroorotate_DH_cat"/>
</dbReference>
<comment type="cofactor">
    <cofactor evidence="11">
        <name>FMN</name>
        <dbReference type="ChEBI" id="CHEBI:58210"/>
    </cofactor>
    <text evidence="11">Binds 1 FMN per subunit.</text>
</comment>
<dbReference type="FunFam" id="3.20.20.70:FF:000027">
    <property type="entry name" value="Dihydropyrimidine dehydrogenase [NADP(+)]"/>
    <property type="match status" value="1"/>
</dbReference>
<evidence type="ECO:0000256" key="7">
    <source>
        <dbReference type="ARBA" id="ARBA00022630"/>
    </source>
</evidence>
<keyword evidence="7 11" id="KW-0285">Flavoprotein</keyword>
<comment type="catalytic activity">
    <reaction evidence="1">
        <text>(S)-dihydroorotate + fumarate = orotate + succinate</text>
        <dbReference type="Rhea" id="RHEA:30059"/>
        <dbReference type="ChEBI" id="CHEBI:29806"/>
        <dbReference type="ChEBI" id="CHEBI:30031"/>
        <dbReference type="ChEBI" id="CHEBI:30839"/>
        <dbReference type="ChEBI" id="CHEBI:30864"/>
        <dbReference type="EC" id="1.3.98.1"/>
    </reaction>
</comment>
<dbReference type="InterPro" id="IPR024920">
    <property type="entry name" value="Dihydroorotate_DH_1"/>
</dbReference>
<evidence type="ECO:0000256" key="11">
    <source>
        <dbReference type="HAMAP-Rule" id="MF_00224"/>
    </source>
</evidence>
<feature type="binding site" evidence="11">
    <location>
        <position position="45"/>
    </location>
    <ligand>
        <name>substrate</name>
    </ligand>
</feature>
<accession>A0A846ZA56</accession>
<evidence type="ECO:0000256" key="1">
    <source>
        <dbReference type="ARBA" id="ARBA00001694"/>
    </source>
</evidence>
<dbReference type="NCBIfam" id="NF005574">
    <property type="entry name" value="PRK07259.1"/>
    <property type="match status" value="1"/>
</dbReference>
<evidence type="ECO:0000256" key="5">
    <source>
        <dbReference type="ARBA" id="ARBA00011738"/>
    </source>
</evidence>
<evidence type="ECO:0000256" key="4">
    <source>
        <dbReference type="ARBA" id="ARBA00008008"/>
    </source>
</evidence>
<feature type="binding site" evidence="11">
    <location>
        <begin position="246"/>
        <end position="247"/>
    </location>
    <ligand>
        <name>FMN</name>
        <dbReference type="ChEBI" id="CHEBI:58210"/>
    </ligand>
</feature>
<dbReference type="EMBL" id="JAAXPO010000005">
    <property type="protein sequence ID" value="NKZ18627.1"/>
    <property type="molecule type" value="Genomic_DNA"/>
</dbReference>
<dbReference type="InterPro" id="IPR001295">
    <property type="entry name" value="Dihydroorotate_DH_CS"/>
</dbReference>
<organism evidence="13 14">
    <name type="scientific">Leuconostoc holzapfelii</name>
    <dbReference type="NCBI Taxonomy" id="434464"/>
    <lineage>
        <taxon>Bacteria</taxon>
        <taxon>Bacillati</taxon>
        <taxon>Bacillota</taxon>
        <taxon>Bacilli</taxon>
        <taxon>Lactobacillales</taxon>
        <taxon>Lactobacillaceae</taxon>
        <taxon>Leuconostoc</taxon>
    </lineage>
</organism>
<dbReference type="GO" id="GO:1990663">
    <property type="term" value="F:dihydroorotate dehydrogenase (fumarate) activity"/>
    <property type="evidence" value="ECO:0007669"/>
    <property type="project" value="UniProtKB-EC"/>
</dbReference>
<feature type="domain" description="Dihydroorotate dehydrogenase catalytic" evidence="12">
    <location>
        <begin position="6"/>
        <end position="289"/>
    </location>
</feature>
<dbReference type="SUPFAM" id="SSF51395">
    <property type="entry name" value="FMN-linked oxidoreductases"/>
    <property type="match status" value="1"/>
</dbReference>
<feature type="active site" description="Nucleophile" evidence="11">
    <location>
        <position position="133"/>
    </location>
</feature>
<comment type="subunit">
    <text evidence="5">Homodimer.</text>
</comment>
<evidence type="ECO:0000256" key="2">
    <source>
        <dbReference type="ARBA" id="ARBA00004496"/>
    </source>
</evidence>
<feature type="binding site" evidence="11">
    <location>
        <begin position="45"/>
        <end position="46"/>
    </location>
    <ligand>
        <name>FMN</name>
        <dbReference type="ChEBI" id="CHEBI:58210"/>
    </ligand>
</feature>
<dbReference type="NCBIfam" id="TIGR01037">
    <property type="entry name" value="pyrD_sub1_fam"/>
    <property type="match status" value="1"/>
</dbReference>
<dbReference type="InterPro" id="IPR033888">
    <property type="entry name" value="DHOD_1B"/>
</dbReference>
<feature type="binding site" evidence="11">
    <location>
        <position position="130"/>
    </location>
    <ligand>
        <name>FMN</name>
        <dbReference type="ChEBI" id="CHEBI:58210"/>
    </ligand>
</feature>
<feature type="binding site" evidence="11">
    <location>
        <position position="130"/>
    </location>
    <ligand>
        <name>substrate</name>
    </ligand>
</feature>
<proteinExistence type="inferred from homology"/>
<dbReference type="PROSITE" id="PS00912">
    <property type="entry name" value="DHODEHASE_2"/>
    <property type="match status" value="1"/>
</dbReference>
<evidence type="ECO:0000256" key="3">
    <source>
        <dbReference type="ARBA" id="ARBA00004725"/>
    </source>
</evidence>
<evidence type="ECO:0000256" key="8">
    <source>
        <dbReference type="ARBA" id="ARBA00022643"/>
    </source>
</evidence>
<dbReference type="Pfam" id="PF01180">
    <property type="entry name" value="DHO_dh"/>
    <property type="match status" value="1"/>
</dbReference>
<dbReference type="PANTHER" id="PTHR48109">
    <property type="entry name" value="DIHYDROOROTATE DEHYDROGENASE (QUINONE), MITOCHONDRIAL-RELATED"/>
    <property type="match status" value="1"/>
</dbReference>
<reference evidence="13 14" key="1">
    <citation type="submission" date="2020-04" db="EMBL/GenBank/DDBJ databases">
        <title>MicrobeNet Type strains.</title>
        <authorList>
            <person name="Nicholson A.C."/>
        </authorList>
    </citation>
    <scope>NUCLEOTIDE SEQUENCE [LARGE SCALE GENOMIC DNA]</scope>
    <source>
        <strain evidence="13 14">CCUG 54536</strain>
    </source>
</reference>
<feature type="binding site" evidence="11">
    <location>
        <position position="220"/>
    </location>
    <ligand>
        <name>FMN</name>
        <dbReference type="ChEBI" id="CHEBI:58210"/>
    </ligand>
</feature>
<evidence type="ECO:0000256" key="6">
    <source>
        <dbReference type="ARBA" id="ARBA00022490"/>
    </source>
</evidence>
<gene>
    <name evidence="11" type="primary">pyrD</name>
    <name evidence="13" type="ORF">HF966_05500</name>
</gene>
<comment type="subcellular location">
    <subcellularLocation>
        <location evidence="2 11">Cytoplasm</location>
    </subcellularLocation>
</comment>
<feature type="binding site" evidence="11">
    <location>
        <begin position="69"/>
        <end position="73"/>
    </location>
    <ligand>
        <name>substrate</name>
    </ligand>
</feature>
<protein>
    <recommendedName>
        <fullName evidence="11">Dihydroorotate dehydrogenase</fullName>
        <shortName evidence="11">DHOD</shortName>
        <shortName evidence="11">DHODase</shortName>
        <shortName evidence="11">DHOdehase</shortName>
        <ecNumber evidence="11">1.3.-.-</ecNumber>
    </recommendedName>
</protein>
<feature type="binding site" evidence="11">
    <location>
        <position position="23"/>
    </location>
    <ligand>
        <name>FMN</name>
        <dbReference type="ChEBI" id="CHEBI:58210"/>
    </ligand>
</feature>
<dbReference type="GO" id="GO:0005737">
    <property type="term" value="C:cytoplasm"/>
    <property type="evidence" value="ECO:0007669"/>
    <property type="project" value="UniProtKB-SubCell"/>
</dbReference>
<sequence length="311" mass="32555">MTQQRLAVQLPGLNLKNPIMNSSGAVYFGLEDKYGIEKSGALVTKTITMAQRAGNPQPWVINIPSGVMNSVGLANPGVENVMADFLPKITEKYANDLPVMASIAGESVQEYRELARLLSATGHIMAIEVNLSCPNVDRGGMAFGVDAQSAGEVIAAIKAVTDLPVYAKLSPNVTDIKPIAKAVEAAGADGIVLINTVVGMRFDLNTRAPQLARGTGGMSGAAIHPIAVRFVYEVAQTVTIPVIGVGGIRTVDDALEMLMAGASAVQVGFTLAENPTAMVDIIAALPDALDQYGFDDVQAVTNTFKNSGNRS</sequence>
<comment type="caution">
    <text evidence="11">Lacks conserved residue(s) required for the propagation of feature annotation.</text>
</comment>
<dbReference type="InterPro" id="IPR050074">
    <property type="entry name" value="DHO_dehydrogenase"/>
</dbReference>
<keyword evidence="6 11" id="KW-0963">Cytoplasm</keyword>
<dbReference type="GO" id="GO:0006207">
    <property type="term" value="P:'de novo' pyrimidine nucleobase biosynthetic process"/>
    <property type="evidence" value="ECO:0007669"/>
    <property type="project" value="InterPro"/>
</dbReference>
<dbReference type="InterPro" id="IPR049622">
    <property type="entry name" value="Dihydroorotate_DH_I"/>
</dbReference>
<feature type="binding site" evidence="11">
    <location>
        <begin position="195"/>
        <end position="196"/>
    </location>
    <ligand>
        <name>substrate</name>
    </ligand>
</feature>
<dbReference type="InterPro" id="IPR012135">
    <property type="entry name" value="Dihydroorotate_DH_1_2"/>
</dbReference>
<evidence type="ECO:0000256" key="10">
    <source>
        <dbReference type="ARBA" id="ARBA00023002"/>
    </source>
</evidence>
<dbReference type="Gene3D" id="3.20.20.70">
    <property type="entry name" value="Aldolase class I"/>
    <property type="match status" value="1"/>
</dbReference>
<evidence type="ECO:0000259" key="12">
    <source>
        <dbReference type="Pfam" id="PF01180"/>
    </source>
</evidence>